<comment type="caution">
    <text evidence="2">The sequence shown here is derived from an EMBL/GenBank/DDBJ whole genome shotgun (WGS) entry which is preliminary data.</text>
</comment>
<dbReference type="GeneID" id="64633173"/>
<keyword evidence="3" id="KW-1185">Reference proteome</keyword>
<feature type="region of interest" description="Disordered" evidence="1">
    <location>
        <begin position="88"/>
        <end position="125"/>
    </location>
</feature>
<proteinExistence type="predicted"/>
<name>A0A9P7JIY8_9AGAM</name>
<evidence type="ECO:0000313" key="2">
    <source>
        <dbReference type="EMBL" id="KAG1825462.1"/>
    </source>
</evidence>
<dbReference type="AlphaFoldDB" id="A0A9P7JIY8"/>
<reference evidence="2" key="1">
    <citation type="journal article" date="2020" name="New Phytol.">
        <title>Comparative genomics reveals dynamic genome evolution in host specialist ectomycorrhizal fungi.</title>
        <authorList>
            <person name="Lofgren L.A."/>
            <person name="Nguyen N.H."/>
            <person name="Vilgalys R."/>
            <person name="Ruytinx J."/>
            <person name="Liao H.L."/>
            <person name="Branco S."/>
            <person name="Kuo A."/>
            <person name="LaButti K."/>
            <person name="Lipzen A."/>
            <person name="Andreopoulos W."/>
            <person name="Pangilinan J."/>
            <person name="Riley R."/>
            <person name="Hundley H."/>
            <person name="Na H."/>
            <person name="Barry K."/>
            <person name="Grigoriev I.V."/>
            <person name="Stajich J.E."/>
            <person name="Kennedy P.G."/>
        </authorList>
    </citation>
    <scope>NUCLEOTIDE SEQUENCE</scope>
    <source>
        <strain evidence="2">MN1</strain>
    </source>
</reference>
<organism evidence="2 3">
    <name type="scientific">Suillus subaureus</name>
    <dbReference type="NCBI Taxonomy" id="48587"/>
    <lineage>
        <taxon>Eukaryota</taxon>
        <taxon>Fungi</taxon>
        <taxon>Dikarya</taxon>
        <taxon>Basidiomycota</taxon>
        <taxon>Agaricomycotina</taxon>
        <taxon>Agaricomycetes</taxon>
        <taxon>Agaricomycetidae</taxon>
        <taxon>Boletales</taxon>
        <taxon>Suillineae</taxon>
        <taxon>Suillaceae</taxon>
        <taxon>Suillus</taxon>
    </lineage>
</organism>
<evidence type="ECO:0000256" key="1">
    <source>
        <dbReference type="SAM" id="MobiDB-lite"/>
    </source>
</evidence>
<dbReference type="Proteomes" id="UP000807769">
    <property type="component" value="Unassembled WGS sequence"/>
</dbReference>
<gene>
    <name evidence="2" type="ORF">BJ212DRAFT_1474854</name>
</gene>
<sequence length="211" mass="23400">MGDDNMRCKDLQHRKLIQAQLSVSGSFSLLLLAHSGPPSEIDSGSAVHPKAFLSSFSRIPHLHQKLIQAQLSVLKLFSPPLCAFPQHPPLPSHADVPSVNSRRPNQTNPDPVDESEPPIPAFQGDYFGAYNEDKLEWPCSDQHSEQAGSDSDSDVDNLDNNLDIDDSLFEPEWEAPMLLLPDTFAFDDADNTEVHDDHEIHNAHQDIEAHA</sequence>
<feature type="region of interest" description="Disordered" evidence="1">
    <location>
        <begin position="140"/>
        <end position="159"/>
    </location>
</feature>
<dbReference type="RefSeq" id="XP_041198715.1">
    <property type="nucleotide sequence ID" value="XM_041339157.1"/>
</dbReference>
<feature type="compositionally biased region" description="Polar residues" evidence="1">
    <location>
        <begin position="98"/>
        <end position="109"/>
    </location>
</feature>
<accession>A0A9P7JIY8</accession>
<dbReference type="EMBL" id="JABBWG010000002">
    <property type="protein sequence ID" value="KAG1825462.1"/>
    <property type="molecule type" value="Genomic_DNA"/>
</dbReference>
<protein>
    <submittedName>
        <fullName evidence="2">Uncharacterized protein</fullName>
    </submittedName>
</protein>
<evidence type="ECO:0000313" key="3">
    <source>
        <dbReference type="Proteomes" id="UP000807769"/>
    </source>
</evidence>